<accession>A0A0F9NMQ0</accession>
<keyword evidence="2" id="KW-0677">Repeat</keyword>
<dbReference type="InterPro" id="IPR003591">
    <property type="entry name" value="Leu-rich_rpt_typical-subtyp"/>
</dbReference>
<evidence type="ECO:0000259" key="3">
    <source>
        <dbReference type="Pfam" id="PF23598"/>
    </source>
</evidence>
<proteinExistence type="predicted"/>
<keyword evidence="1" id="KW-0433">Leucine-rich repeat</keyword>
<reference evidence="4" key="1">
    <citation type="journal article" date="2015" name="Nature">
        <title>Complex archaea that bridge the gap between prokaryotes and eukaryotes.</title>
        <authorList>
            <person name="Spang A."/>
            <person name="Saw J.H."/>
            <person name="Jorgensen S.L."/>
            <person name="Zaremba-Niedzwiedzka K."/>
            <person name="Martijn J."/>
            <person name="Lind A.E."/>
            <person name="van Eijk R."/>
            <person name="Schleper C."/>
            <person name="Guy L."/>
            <person name="Ettema T.J."/>
        </authorList>
    </citation>
    <scope>NUCLEOTIDE SEQUENCE</scope>
</reference>
<sequence>MREFIVNGYLSLKLENGLTNIYIKEKKIRHCKFLLINIPIKEITSLNEIISIDEATEKLSKQLEDPQKEAIKIPLETEFWGHCSNLQVWAENEYNANLLHRNLAFPLLKELVVAGDPFAKKALKKEIIKRFSSGHFSVINYLIEERYLDYLNSEELNELLKKFRFSKLKKLSSKIALPLLKGLAKTEHTESIKEFEKEIQRRYNEGNSSDQDYIMKEGYLNYLVNDYLINELKDESDYYQGSTLPRLEIKFLKQLDLVFNKKNSYLFNIEVEHNHIIKIEIMHSDLKIIPESIGNLDMLKHLNLKENQITNIPESIGKLKNLRYLYLDENPLKYLPESIGILKSIEK</sequence>
<dbReference type="SUPFAM" id="SSF52058">
    <property type="entry name" value="L domain-like"/>
    <property type="match status" value="1"/>
</dbReference>
<dbReference type="PROSITE" id="PS51450">
    <property type="entry name" value="LRR"/>
    <property type="match status" value="1"/>
</dbReference>
<dbReference type="InterPro" id="IPR032675">
    <property type="entry name" value="LRR_dom_sf"/>
</dbReference>
<dbReference type="Pfam" id="PF23598">
    <property type="entry name" value="LRR_14"/>
    <property type="match status" value="1"/>
</dbReference>
<feature type="domain" description="Disease resistance R13L4/SHOC-2-like LRR" evidence="3">
    <location>
        <begin position="278"/>
        <end position="346"/>
    </location>
</feature>
<evidence type="ECO:0000313" key="4">
    <source>
        <dbReference type="EMBL" id="KKM82622.1"/>
    </source>
</evidence>
<feature type="non-terminal residue" evidence="4">
    <location>
        <position position="347"/>
    </location>
</feature>
<dbReference type="InterPro" id="IPR055414">
    <property type="entry name" value="LRR_R13L4/SHOC2-like"/>
</dbReference>
<dbReference type="SMART" id="SM00369">
    <property type="entry name" value="LRR_TYP"/>
    <property type="match status" value="2"/>
</dbReference>
<dbReference type="InterPro" id="IPR001611">
    <property type="entry name" value="Leu-rich_rpt"/>
</dbReference>
<organism evidence="4">
    <name type="scientific">marine sediment metagenome</name>
    <dbReference type="NCBI Taxonomy" id="412755"/>
    <lineage>
        <taxon>unclassified sequences</taxon>
        <taxon>metagenomes</taxon>
        <taxon>ecological metagenomes</taxon>
    </lineage>
</organism>
<dbReference type="AlphaFoldDB" id="A0A0F9NMQ0"/>
<name>A0A0F9NMQ0_9ZZZZ</name>
<gene>
    <name evidence="4" type="ORF">LCGC14_1317750</name>
</gene>
<protein>
    <recommendedName>
        <fullName evidence="3">Disease resistance R13L4/SHOC-2-like LRR domain-containing protein</fullName>
    </recommendedName>
</protein>
<dbReference type="EMBL" id="LAZR01007835">
    <property type="protein sequence ID" value="KKM82622.1"/>
    <property type="molecule type" value="Genomic_DNA"/>
</dbReference>
<evidence type="ECO:0000256" key="1">
    <source>
        <dbReference type="ARBA" id="ARBA00022614"/>
    </source>
</evidence>
<dbReference type="InterPro" id="IPR050715">
    <property type="entry name" value="LRR-SigEffector_domain"/>
</dbReference>
<comment type="caution">
    <text evidence="4">The sequence shown here is derived from an EMBL/GenBank/DDBJ whole genome shotgun (WGS) entry which is preliminary data.</text>
</comment>
<evidence type="ECO:0000256" key="2">
    <source>
        <dbReference type="ARBA" id="ARBA00022737"/>
    </source>
</evidence>
<dbReference type="PANTHER" id="PTHR45752">
    <property type="entry name" value="LEUCINE-RICH REPEAT-CONTAINING"/>
    <property type="match status" value="1"/>
</dbReference>
<dbReference type="Gene3D" id="3.80.10.10">
    <property type="entry name" value="Ribonuclease Inhibitor"/>
    <property type="match status" value="1"/>
</dbReference>
<dbReference type="PANTHER" id="PTHR45752:SF196">
    <property type="entry name" value="GH17740P"/>
    <property type="match status" value="1"/>
</dbReference>